<dbReference type="EC" id="3.1.1.103" evidence="2"/>
<dbReference type="RefSeq" id="WP_315723953.1">
    <property type="nucleotide sequence ID" value="NZ_JAVUPU010000002.1"/>
</dbReference>
<proteinExistence type="predicted"/>
<dbReference type="PANTHER" id="PTHR43283:SF3">
    <property type="entry name" value="BETA-LACTAMASE FAMILY PROTEIN (AFU_ORTHOLOGUE AFUA_5G07500)"/>
    <property type="match status" value="1"/>
</dbReference>
<dbReference type="InterPro" id="IPR006311">
    <property type="entry name" value="TAT_signal"/>
</dbReference>
<dbReference type="SUPFAM" id="SSF56601">
    <property type="entry name" value="beta-lactamase/transpeptidase-like"/>
    <property type="match status" value="1"/>
</dbReference>
<protein>
    <submittedName>
        <fullName evidence="2">Serine hydrolase domain-containing protein</fullName>
        <ecNumber evidence="2">3.1.1.103</ecNumber>
    </submittedName>
</protein>
<dbReference type="InterPro" id="IPR050789">
    <property type="entry name" value="Diverse_Enzym_Activities"/>
</dbReference>
<evidence type="ECO:0000313" key="3">
    <source>
        <dbReference type="Proteomes" id="UP001259572"/>
    </source>
</evidence>
<sequence>MPSPLFGDAPAHWRQDRRQFLAMLGAAAVLPGLHAGGPAFAFRRATPDYPATKAVLDRYVAERKVPNAVAAIGRAGAAPSFLQAGTITLDGSVPAGPDTLYRVYSMTKPVTGIAAMMLVEDGKLKLDQPLADIFPEFGRMNVLTDAANSLDARPATNPILIRHLLTHTAGLSYDIMGDQPLMRLYREEGIMPHQGLSDEPPKPRPANLTAFARKVASVPLLFEPGTTFFYSIGLDIAGAVIERVSGQSFETFLERRLFDPLGMRDSFFTVPQDKIGRLGPVYVDTPQGIQPKDAPPDSVYARAPAFAYGGAGLVSSPRDFDRFLAMLLGEGILDGVRVMKTETARQAMSNLLPAGVPLPEDFGGGGFGAGGRVSLADEASGQGAGTYGWGGAAGTIAWVDRKHSIRASGYIQKFPPGQDAFGNDLVPAIYRDLG</sequence>
<reference evidence="2 3" key="1">
    <citation type="submission" date="2023-05" db="EMBL/GenBank/DDBJ databases">
        <authorList>
            <person name="Guo Y."/>
        </authorList>
    </citation>
    <scope>NUCLEOTIDE SEQUENCE [LARGE SCALE GENOMIC DNA]</scope>
    <source>
        <strain evidence="2 3">GR2756</strain>
    </source>
</reference>
<dbReference type="EMBL" id="JAVUPU010000002">
    <property type="protein sequence ID" value="MDT9598153.1"/>
    <property type="molecule type" value="Genomic_DNA"/>
</dbReference>
<organism evidence="2 3">
    <name type="scientific">Sphingosinicella rhizophila</name>
    <dbReference type="NCBI Taxonomy" id="3050082"/>
    <lineage>
        <taxon>Bacteria</taxon>
        <taxon>Pseudomonadati</taxon>
        <taxon>Pseudomonadota</taxon>
        <taxon>Alphaproteobacteria</taxon>
        <taxon>Sphingomonadales</taxon>
        <taxon>Sphingosinicellaceae</taxon>
        <taxon>Sphingosinicella</taxon>
    </lineage>
</organism>
<dbReference type="InterPro" id="IPR012338">
    <property type="entry name" value="Beta-lactam/transpept-like"/>
</dbReference>
<accession>A0ABU3Q5B1</accession>
<feature type="domain" description="Beta-lactamase-related" evidence="1">
    <location>
        <begin position="54"/>
        <end position="423"/>
    </location>
</feature>
<dbReference type="PROSITE" id="PS51318">
    <property type="entry name" value="TAT"/>
    <property type="match status" value="1"/>
</dbReference>
<keyword evidence="2" id="KW-0378">Hydrolase</keyword>
<dbReference type="Pfam" id="PF00144">
    <property type="entry name" value="Beta-lactamase"/>
    <property type="match status" value="1"/>
</dbReference>
<dbReference type="GO" id="GO:0016787">
    <property type="term" value="F:hydrolase activity"/>
    <property type="evidence" value="ECO:0007669"/>
    <property type="project" value="UniProtKB-KW"/>
</dbReference>
<evidence type="ECO:0000313" key="2">
    <source>
        <dbReference type="EMBL" id="MDT9598153.1"/>
    </source>
</evidence>
<comment type="caution">
    <text evidence="2">The sequence shown here is derived from an EMBL/GenBank/DDBJ whole genome shotgun (WGS) entry which is preliminary data.</text>
</comment>
<dbReference type="Proteomes" id="UP001259572">
    <property type="component" value="Unassembled WGS sequence"/>
</dbReference>
<dbReference type="InterPro" id="IPR001466">
    <property type="entry name" value="Beta-lactam-related"/>
</dbReference>
<dbReference type="Gene3D" id="3.40.710.10">
    <property type="entry name" value="DD-peptidase/beta-lactamase superfamily"/>
    <property type="match status" value="1"/>
</dbReference>
<evidence type="ECO:0000259" key="1">
    <source>
        <dbReference type="Pfam" id="PF00144"/>
    </source>
</evidence>
<gene>
    <name evidence="2" type="ORF">RQX22_04205</name>
</gene>
<name>A0ABU3Q5B1_9SPHN</name>
<dbReference type="PANTHER" id="PTHR43283">
    <property type="entry name" value="BETA-LACTAMASE-RELATED"/>
    <property type="match status" value="1"/>
</dbReference>
<keyword evidence="3" id="KW-1185">Reference proteome</keyword>